<name>A0ABD3ATM2_9GENT</name>
<feature type="compositionally biased region" description="Polar residues" evidence="1">
    <location>
        <begin position="14"/>
        <end position="25"/>
    </location>
</feature>
<dbReference type="AlphaFoldDB" id="A0ABD3ATM2"/>
<dbReference type="EMBL" id="JBJUIK010000002">
    <property type="protein sequence ID" value="KAL3534556.1"/>
    <property type="molecule type" value="Genomic_DNA"/>
</dbReference>
<feature type="region of interest" description="Disordered" evidence="1">
    <location>
        <begin position="9"/>
        <end position="110"/>
    </location>
</feature>
<evidence type="ECO:0000256" key="1">
    <source>
        <dbReference type="SAM" id="MobiDB-lite"/>
    </source>
</evidence>
<feature type="compositionally biased region" description="Acidic residues" evidence="1">
    <location>
        <begin position="37"/>
        <end position="49"/>
    </location>
</feature>
<keyword evidence="3" id="KW-1185">Reference proteome</keyword>
<evidence type="ECO:0000313" key="2">
    <source>
        <dbReference type="EMBL" id="KAL3534556.1"/>
    </source>
</evidence>
<dbReference type="Proteomes" id="UP001630127">
    <property type="component" value="Unassembled WGS sequence"/>
</dbReference>
<reference evidence="2 3" key="1">
    <citation type="submission" date="2024-11" db="EMBL/GenBank/DDBJ databases">
        <title>A near-complete genome assembly of Cinchona calisaya.</title>
        <authorList>
            <person name="Lian D.C."/>
            <person name="Zhao X.W."/>
            <person name="Wei L."/>
        </authorList>
    </citation>
    <scope>NUCLEOTIDE SEQUENCE [LARGE SCALE GENOMIC DNA]</scope>
    <source>
        <tissue evidence="2">Nenye</tissue>
    </source>
</reference>
<feature type="compositionally biased region" description="Basic and acidic residues" evidence="1">
    <location>
        <begin position="50"/>
        <end position="73"/>
    </location>
</feature>
<gene>
    <name evidence="2" type="ORF">ACH5RR_003017</name>
</gene>
<evidence type="ECO:0000313" key="3">
    <source>
        <dbReference type="Proteomes" id="UP001630127"/>
    </source>
</evidence>
<comment type="caution">
    <text evidence="2">The sequence shown here is derived from an EMBL/GenBank/DDBJ whole genome shotgun (WGS) entry which is preliminary data.</text>
</comment>
<proteinExistence type="predicted"/>
<protein>
    <submittedName>
        <fullName evidence="2">Uncharacterized protein</fullName>
    </submittedName>
</protein>
<sequence length="172" mass="19323">MLQFCEEYVHGAGSNKQQTEIPKQSVNKKTKFVYSDISEDLDDGEDEGGRDDRSDDNIRKSMEEKDEPTDRATDANCETLVNGKVGPQKESSLSFQEEIQEDEDSKQELTKKHEIQEAEAVEQPILKKCIEIILSKSPNLTSSMIEEKPVDKSIEAELVKLGDKSMVSGNHC</sequence>
<accession>A0ABD3ATM2</accession>
<organism evidence="2 3">
    <name type="scientific">Cinchona calisaya</name>
    <dbReference type="NCBI Taxonomy" id="153742"/>
    <lineage>
        <taxon>Eukaryota</taxon>
        <taxon>Viridiplantae</taxon>
        <taxon>Streptophyta</taxon>
        <taxon>Embryophyta</taxon>
        <taxon>Tracheophyta</taxon>
        <taxon>Spermatophyta</taxon>
        <taxon>Magnoliopsida</taxon>
        <taxon>eudicotyledons</taxon>
        <taxon>Gunneridae</taxon>
        <taxon>Pentapetalae</taxon>
        <taxon>asterids</taxon>
        <taxon>lamiids</taxon>
        <taxon>Gentianales</taxon>
        <taxon>Rubiaceae</taxon>
        <taxon>Cinchonoideae</taxon>
        <taxon>Cinchoneae</taxon>
        <taxon>Cinchona</taxon>
    </lineage>
</organism>